<dbReference type="GO" id="GO:0033939">
    <property type="term" value="F:xylan alpha-1,2-glucuronosidase activity"/>
    <property type="evidence" value="ECO:0007669"/>
    <property type="project" value="UniProtKB-EC"/>
</dbReference>
<dbReference type="PANTHER" id="PTHR39207">
    <property type="entry name" value="ALPHA-GLUCURONIDASE A"/>
    <property type="match status" value="1"/>
</dbReference>
<dbReference type="InterPro" id="IPR017853">
    <property type="entry name" value="GH"/>
</dbReference>
<dbReference type="InterPro" id="IPR011395">
    <property type="entry name" value="Glyco_hydro_67_aGlcAse"/>
</dbReference>
<organism evidence="13 14">
    <name type="scientific">Variimorphobacter saccharofermentans</name>
    <dbReference type="NCBI Taxonomy" id="2755051"/>
    <lineage>
        <taxon>Bacteria</taxon>
        <taxon>Bacillati</taxon>
        <taxon>Bacillota</taxon>
        <taxon>Clostridia</taxon>
        <taxon>Lachnospirales</taxon>
        <taxon>Lachnospiraceae</taxon>
        <taxon>Variimorphobacter</taxon>
    </lineage>
</organism>
<dbReference type="GO" id="GO:0046559">
    <property type="term" value="F:alpha-glucuronidase activity"/>
    <property type="evidence" value="ECO:0007669"/>
    <property type="project" value="InterPro"/>
</dbReference>
<dbReference type="GO" id="GO:0005576">
    <property type="term" value="C:extracellular region"/>
    <property type="evidence" value="ECO:0007669"/>
    <property type="project" value="InterPro"/>
</dbReference>
<evidence type="ECO:0000256" key="3">
    <source>
        <dbReference type="ARBA" id="ARBA00022801"/>
    </source>
</evidence>
<feature type="domain" description="Glycosyl hydrolase family 67 C-terminal" evidence="11">
    <location>
        <begin position="456"/>
        <end position="677"/>
    </location>
</feature>
<feature type="domain" description="Alpha glucuronidase N-terminal" evidence="10">
    <location>
        <begin position="6"/>
        <end position="125"/>
    </location>
</feature>
<name>A0A839K6U2_9FIRM</name>
<comment type="caution">
    <text evidence="13">The sequence shown here is derived from an EMBL/GenBank/DDBJ whole genome shotgun (WGS) entry which is preliminary data.</text>
</comment>
<dbReference type="SUPFAM" id="SSF51445">
    <property type="entry name" value="(Trans)glycosidases"/>
    <property type="match status" value="1"/>
</dbReference>
<evidence type="ECO:0000256" key="8">
    <source>
        <dbReference type="PIRSR" id="PIRSR029900-1"/>
    </source>
</evidence>
<evidence type="ECO:0000256" key="7">
    <source>
        <dbReference type="PIRNR" id="PIRNR029900"/>
    </source>
</evidence>
<dbReference type="Gene3D" id="3.20.20.80">
    <property type="entry name" value="Glycosidases"/>
    <property type="match status" value="1"/>
</dbReference>
<dbReference type="PANTHER" id="PTHR39207:SF1">
    <property type="entry name" value="ALPHA-GLUCURONIDASE A"/>
    <property type="match status" value="1"/>
</dbReference>
<sequence>MCYNKGWLNYHRIEHYPDVDLLSKLYLCGVKDYLPGDITFTAVKELVNAINGMLNIDVEVDIQGQRELIPSDKYGIIIERCNPEKEEEFAEYKLVGDGFLLKQCGFHLLILARTESGIMYGVFELIRRIASNQSINQVEILENPKNPLRMLNHWDNMDGSIERGYSGNSFFFEDKEVVVNDRTKDYARLIASVGINGVVINNVNVRAEATELITDRYLGKLKEMADIFANYGIRLFVSANFAAPMEIGGLSLADPLDEGVANWWKDCIRKVYEAIPGFGGFLIKADSEGRPGPFTYNRTHADGANVLARALKPYGGLVVWRCFVYNCQQDWRDYKTDRARAAYDNFIGLDGKFDENVILQIKNGPMDFQVREPVSPLFGGLKNTNQMLEVQIAQEYTGQQRHVCYLIPMWKEVLDFNTYAKPEGAKIADIVSGRTYGQVNCGMAAVANTGNDYNWTGHDLAAANLYGYGRLAWNTDMSSEAIAKEWICMTYSYKDKVVNNLLQILLKSWPAYEKYTSPLGIGWMVNPNNHYGPNVDGYEYDRWGTYHRADRNGLGVDRTKEGTGYAQQYNEPNASMYENIETCPEELLLFFHYVRYDYKLKSGKTLIQHIYDTHFEGVSDVEDMIRSFEEIKSMIPEDVYQRVMERFAMQLDSAKEWRDRINTYFYRKSGVEDAYGRKIYK</sequence>
<keyword evidence="4 9" id="KW-0119">Carbohydrate metabolism</keyword>
<dbReference type="InterPro" id="IPR029018">
    <property type="entry name" value="Hex-like_dom2"/>
</dbReference>
<dbReference type="Proteomes" id="UP000574276">
    <property type="component" value="Unassembled WGS sequence"/>
</dbReference>
<dbReference type="EC" id="3.2.1.131" evidence="9"/>
<dbReference type="AlphaFoldDB" id="A0A839K6U2"/>
<dbReference type="Pfam" id="PF07477">
    <property type="entry name" value="Glyco_hydro_67C"/>
    <property type="match status" value="1"/>
</dbReference>
<accession>A0A839K6U2</accession>
<feature type="active site" description="Proton acceptor" evidence="8">
    <location>
        <position position="395"/>
    </location>
</feature>
<dbReference type="Pfam" id="PF03648">
    <property type="entry name" value="Glyco_hydro_67N"/>
    <property type="match status" value="1"/>
</dbReference>
<feature type="active site" description="Proton acceptor" evidence="8">
    <location>
        <position position="367"/>
    </location>
</feature>
<dbReference type="RefSeq" id="WP_228353961.1">
    <property type="nucleotide sequence ID" value="NZ_JACEGA010000001.1"/>
</dbReference>
<evidence type="ECO:0000313" key="14">
    <source>
        <dbReference type="Proteomes" id="UP000574276"/>
    </source>
</evidence>
<evidence type="ECO:0000313" key="13">
    <source>
        <dbReference type="EMBL" id="MBB2184381.1"/>
    </source>
</evidence>
<comment type="catalytic activity">
    <reaction evidence="9">
        <text>Hydrolysis of (1-&gt;2)-alpha-D-(4-O-methyl)glucuronosyl links in the main chain of hardwood xylans.</text>
        <dbReference type="EC" id="3.2.1.131"/>
    </reaction>
</comment>
<feature type="domain" description="Glycosyl hydrolase family 67 catalytic" evidence="12">
    <location>
        <begin position="129"/>
        <end position="455"/>
    </location>
</feature>
<keyword evidence="5 7" id="KW-0326">Glycosidase</keyword>
<keyword evidence="14" id="KW-1185">Reference proteome</keyword>
<dbReference type="InterPro" id="IPR011100">
    <property type="entry name" value="Glyco_hydro_67_cat"/>
</dbReference>
<comment type="subunit">
    <text evidence="9">Homodimer.</text>
</comment>
<evidence type="ECO:0000256" key="6">
    <source>
        <dbReference type="ARBA" id="ARBA00023326"/>
    </source>
</evidence>
<dbReference type="SUPFAM" id="SSF55545">
    <property type="entry name" value="beta-N-acetylhexosaminidase-like domain"/>
    <property type="match status" value="1"/>
</dbReference>
<keyword evidence="2 7" id="KW-0858">Xylan degradation</keyword>
<dbReference type="GO" id="GO:0045493">
    <property type="term" value="P:xylan catabolic process"/>
    <property type="evidence" value="ECO:0007669"/>
    <property type="project" value="UniProtKB-KW"/>
</dbReference>
<comment type="similarity">
    <text evidence="1 7 9">Belongs to the glycosyl hydrolase 67 family.</text>
</comment>
<gene>
    <name evidence="13" type="ORF">H0486_15985</name>
</gene>
<evidence type="ECO:0000256" key="4">
    <source>
        <dbReference type="ARBA" id="ARBA00023277"/>
    </source>
</evidence>
<proteinExistence type="inferred from homology"/>
<dbReference type="Gene3D" id="3.90.1330.10">
    <property type="entry name" value="Alpha-glucuronidase, C-terminal domain"/>
    <property type="match status" value="1"/>
</dbReference>
<dbReference type="InterPro" id="IPR005154">
    <property type="entry name" value="Glyco_hydro_67_aGlcAse_N"/>
</dbReference>
<evidence type="ECO:0000256" key="2">
    <source>
        <dbReference type="ARBA" id="ARBA00022651"/>
    </source>
</evidence>
<dbReference type="EMBL" id="JACEGA010000001">
    <property type="protein sequence ID" value="MBB2184381.1"/>
    <property type="molecule type" value="Genomic_DNA"/>
</dbReference>
<evidence type="ECO:0000259" key="11">
    <source>
        <dbReference type="Pfam" id="PF07477"/>
    </source>
</evidence>
<dbReference type="InterPro" id="IPR037054">
    <property type="entry name" value="A-glucoronidase_C_sf"/>
</dbReference>
<dbReference type="Pfam" id="PF07488">
    <property type="entry name" value="Glyco_hydro_67M"/>
    <property type="match status" value="1"/>
</dbReference>
<evidence type="ECO:0000259" key="10">
    <source>
        <dbReference type="Pfam" id="PF03648"/>
    </source>
</evidence>
<evidence type="ECO:0000256" key="1">
    <source>
        <dbReference type="ARBA" id="ARBA00008833"/>
    </source>
</evidence>
<dbReference type="InterPro" id="IPR011099">
    <property type="entry name" value="Glyco_hydro_67_C"/>
</dbReference>
<evidence type="ECO:0000256" key="9">
    <source>
        <dbReference type="RuleBase" id="RU361198"/>
    </source>
</evidence>
<dbReference type="PIRSF" id="PIRSF029900">
    <property type="entry name" value="Alpha-glucuronds"/>
    <property type="match status" value="1"/>
</dbReference>
<keyword evidence="3 7" id="KW-0378">Hydrolase</keyword>
<feature type="active site" description="Proton donor" evidence="8">
    <location>
        <position position="288"/>
    </location>
</feature>
<evidence type="ECO:0000256" key="5">
    <source>
        <dbReference type="ARBA" id="ARBA00023295"/>
    </source>
</evidence>
<dbReference type="Gene3D" id="3.30.379.10">
    <property type="entry name" value="Chitobiase/beta-hexosaminidase domain 2-like"/>
    <property type="match status" value="1"/>
</dbReference>
<keyword evidence="6 9" id="KW-0624">Polysaccharide degradation</keyword>
<protein>
    <recommendedName>
        <fullName evidence="9">Xylan alpha-1,2-glucuronidase</fullName>
        <ecNumber evidence="9">3.2.1.131</ecNumber>
    </recommendedName>
</protein>
<reference evidence="13 14" key="1">
    <citation type="submission" date="2020-07" db="EMBL/GenBank/DDBJ databases">
        <title>Characterization and genome sequencing of isolate MD1, a novel member within the family Lachnospiraceae.</title>
        <authorList>
            <person name="Rettenmaier R."/>
            <person name="Di Bello L."/>
            <person name="Zinser C."/>
            <person name="Scheitz K."/>
            <person name="Liebl W."/>
            <person name="Zverlov V."/>
        </authorList>
    </citation>
    <scope>NUCLEOTIDE SEQUENCE [LARGE SCALE GENOMIC DNA]</scope>
    <source>
        <strain evidence="13 14">MD1</strain>
    </source>
</reference>
<evidence type="ECO:0000259" key="12">
    <source>
        <dbReference type="Pfam" id="PF07488"/>
    </source>
</evidence>